<dbReference type="PROSITE" id="PS51257">
    <property type="entry name" value="PROKAR_LIPOPROTEIN"/>
    <property type="match status" value="1"/>
</dbReference>
<keyword evidence="2" id="KW-0472">Membrane</keyword>
<dbReference type="Proteomes" id="UP000642509">
    <property type="component" value="Unassembled WGS sequence"/>
</dbReference>
<feature type="region of interest" description="Disordered" evidence="1">
    <location>
        <begin position="73"/>
        <end position="99"/>
    </location>
</feature>
<keyword evidence="2" id="KW-0812">Transmembrane</keyword>
<dbReference type="EMBL" id="BMLQ01000001">
    <property type="protein sequence ID" value="GGO39738.1"/>
    <property type="molecule type" value="Genomic_DNA"/>
</dbReference>
<proteinExistence type="predicted"/>
<evidence type="ECO:0000313" key="3">
    <source>
        <dbReference type="EMBL" id="GGO39738.1"/>
    </source>
</evidence>
<feature type="transmembrane region" description="Helical" evidence="2">
    <location>
        <begin position="31"/>
        <end position="50"/>
    </location>
</feature>
<gene>
    <name evidence="3" type="ORF">GCM10010977_00920</name>
</gene>
<evidence type="ECO:0000256" key="2">
    <source>
        <dbReference type="SAM" id="Phobius"/>
    </source>
</evidence>
<name>A0ABQ2LLU0_9MICC</name>
<organism evidence="3 4">
    <name type="scientific">Citricoccus zhacaiensis</name>
    <dbReference type="NCBI Taxonomy" id="489142"/>
    <lineage>
        <taxon>Bacteria</taxon>
        <taxon>Bacillati</taxon>
        <taxon>Actinomycetota</taxon>
        <taxon>Actinomycetes</taxon>
        <taxon>Micrococcales</taxon>
        <taxon>Micrococcaceae</taxon>
        <taxon>Citricoccus</taxon>
    </lineage>
</organism>
<comment type="caution">
    <text evidence="3">The sequence shown here is derived from an EMBL/GenBank/DDBJ whole genome shotgun (WGS) entry which is preliminary data.</text>
</comment>
<feature type="region of interest" description="Disordered" evidence="1">
    <location>
        <begin position="264"/>
        <end position="290"/>
    </location>
</feature>
<evidence type="ECO:0008006" key="5">
    <source>
        <dbReference type="Google" id="ProtNLM"/>
    </source>
</evidence>
<dbReference type="RefSeq" id="WP_188803172.1">
    <property type="nucleotide sequence ID" value="NZ_BAAAOU010000003.1"/>
</dbReference>
<keyword evidence="2" id="KW-1133">Transmembrane helix</keyword>
<reference evidence="4" key="1">
    <citation type="journal article" date="2019" name="Int. J. Syst. Evol. Microbiol.">
        <title>The Global Catalogue of Microorganisms (GCM) 10K type strain sequencing project: providing services to taxonomists for standard genome sequencing and annotation.</title>
        <authorList>
            <consortium name="The Broad Institute Genomics Platform"/>
            <consortium name="The Broad Institute Genome Sequencing Center for Infectious Disease"/>
            <person name="Wu L."/>
            <person name="Ma J."/>
        </authorList>
    </citation>
    <scope>NUCLEOTIDE SEQUENCE [LARGE SCALE GENOMIC DNA]</scope>
    <source>
        <strain evidence="4">CGMCC 1.7064</strain>
    </source>
</reference>
<keyword evidence="4" id="KW-1185">Reference proteome</keyword>
<accession>A0ABQ2LLU0</accession>
<protein>
    <recommendedName>
        <fullName evidence="5">Cell division protein FtsK</fullName>
    </recommendedName>
</protein>
<sequence>MRMSRLLGAAAVSGLVLITACVPLFALGLDRWAPALLAAGVLGVAAYLVAGLRATQRDLRTLAGNLERSRRQQLAADRARQGSPGQGVSGQDPATSLDGMRDDIRTLAADVTMLRDRAALRAWQVLGDRRREGVMCLVLDGHDATAILAADRTGAAFEVVDPVVGGVDGEGLGNGPGAYTGLPTTPAHAVGALLIDLDRFAFGQPDRDQDAWSGFARWLRTDVPVLGFSRVPQRLSLGAAAVARATGGALLPVVETSDTVRFDRGIEPDSELSTDPATEVATARSAEDRP</sequence>
<evidence type="ECO:0000256" key="1">
    <source>
        <dbReference type="SAM" id="MobiDB-lite"/>
    </source>
</evidence>
<evidence type="ECO:0000313" key="4">
    <source>
        <dbReference type="Proteomes" id="UP000642509"/>
    </source>
</evidence>